<dbReference type="Proteomes" id="UP000002384">
    <property type="component" value="Chromosome"/>
</dbReference>
<accession>B7KA05</accession>
<sequence>MYFSSRFHAPSAAIAFGAANASLPLMGNTLATGIKALLMTLALSIGLAVPTLVFFDQDSLE</sequence>
<dbReference type="STRING" id="65393.PCC7424_2958"/>
<gene>
    <name evidence="2" type="ordered locus">PCC7424_2958</name>
</gene>
<reference evidence="3" key="1">
    <citation type="journal article" date="2011" name="MBio">
        <title>Novel metabolic attributes of the genus Cyanothece, comprising a group of unicellular nitrogen-fixing Cyanobacteria.</title>
        <authorList>
            <person name="Bandyopadhyay A."/>
            <person name="Elvitigala T."/>
            <person name="Welsh E."/>
            <person name="Stockel J."/>
            <person name="Liberton M."/>
            <person name="Min H."/>
            <person name="Sherman L.A."/>
            <person name="Pakrasi H.B."/>
        </authorList>
    </citation>
    <scope>NUCLEOTIDE SEQUENCE [LARGE SCALE GENOMIC DNA]</scope>
    <source>
        <strain evidence="3">PCC 7424</strain>
    </source>
</reference>
<dbReference type="KEGG" id="cyc:PCC7424_2958"/>
<feature type="transmembrane region" description="Helical" evidence="1">
    <location>
        <begin position="37"/>
        <end position="55"/>
    </location>
</feature>
<evidence type="ECO:0000313" key="3">
    <source>
        <dbReference type="Proteomes" id="UP000002384"/>
    </source>
</evidence>
<keyword evidence="1" id="KW-0812">Transmembrane</keyword>
<keyword evidence="1" id="KW-1133">Transmembrane helix</keyword>
<protein>
    <submittedName>
        <fullName evidence="2">Uncharacterized protein</fullName>
    </submittedName>
</protein>
<dbReference type="HOGENOM" id="CLU_2914804_0_0_3"/>
<keyword evidence="1" id="KW-0472">Membrane</keyword>
<dbReference type="EMBL" id="CP001291">
    <property type="protein sequence ID" value="ACK71361.1"/>
    <property type="molecule type" value="Genomic_DNA"/>
</dbReference>
<dbReference type="AlphaFoldDB" id="B7KA05"/>
<proteinExistence type="predicted"/>
<dbReference type="RefSeq" id="WP_015954959.1">
    <property type="nucleotide sequence ID" value="NC_011729.1"/>
</dbReference>
<evidence type="ECO:0000313" key="2">
    <source>
        <dbReference type="EMBL" id="ACK71361.1"/>
    </source>
</evidence>
<keyword evidence="3" id="KW-1185">Reference proteome</keyword>
<evidence type="ECO:0000256" key="1">
    <source>
        <dbReference type="SAM" id="Phobius"/>
    </source>
</evidence>
<organism evidence="2 3">
    <name type="scientific">Gloeothece citriformis (strain PCC 7424)</name>
    <name type="common">Cyanothece sp. (strain PCC 7424)</name>
    <dbReference type="NCBI Taxonomy" id="65393"/>
    <lineage>
        <taxon>Bacteria</taxon>
        <taxon>Bacillati</taxon>
        <taxon>Cyanobacteriota</taxon>
        <taxon>Cyanophyceae</taxon>
        <taxon>Oscillatoriophycideae</taxon>
        <taxon>Chroococcales</taxon>
        <taxon>Aphanothecaceae</taxon>
        <taxon>Gloeothece</taxon>
        <taxon>Gloeothece citriformis</taxon>
    </lineage>
</organism>
<name>B7KA05_GLOC7</name>